<organism evidence="2 3">
    <name type="scientific">Basidiobolus ranarum</name>
    <dbReference type="NCBI Taxonomy" id="34480"/>
    <lineage>
        <taxon>Eukaryota</taxon>
        <taxon>Fungi</taxon>
        <taxon>Fungi incertae sedis</taxon>
        <taxon>Zoopagomycota</taxon>
        <taxon>Entomophthoromycotina</taxon>
        <taxon>Basidiobolomycetes</taxon>
        <taxon>Basidiobolales</taxon>
        <taxon>Basidiobolaceae</taxon>
        <taxon>Basidiobolus</taxon>
    </lineage>
</organism>
<gene>
    <name evidence="2" type="ORF">K7432_002860</name>
</gene>
<sequence>MNLNATAGVLSVRYLGIFSMFVFVFAMMLYMHKLRENLANSFEKASRGKRRLSDIEEIEAKLSNPRKVTSTPSVPNFTATQFPIGCQQLMSIF</sequence>
<dbReference type="EMBL" id="JASJQH010006956">
    <property type="protein sequence ID" value="KAK9722188.1"/>
    <property type="molecule type" value="Genomic_DNA"/>
</dbReference>
<evidence type="ECO:0000256" key="1">
    <source>
        <dbReference type="SAM" id="Phobius"/>
    </source>
</evidence>
<keyword evidence="3" id="KW-1185">Reference proteome</keyword>
<keyword evidence="1" id="KW-1133">Transmembrane helix</keyword>
<accession>A0ABR2W729</accession>
<keyword evidence="1" id="KW-0472">Membrane</keyword>
<reference evidence="2 3" key="1">
    <citation type="submission" date="2023-04" db="EMBL/GenBank/DDBJ databases">
        <title>Genome of Basidiobolus ranarum AG-B5.</title>
        <authorList>
            <person name="Stajich J.E."/>
            <person name="Carter-House D."/>
            <person name="Gryganskyi A."/>
        </authorList>
    </citation>
    <scope>NUCLEOTIDE SEQUENCE [LARGE SCALE GENOMIC DNA]</scope>
    <source>
        <strain evidence="2 3">AG-B5</strain>
    </source>
</reference>
<comment type="caution">
    <text evidence="2">The sequence shown here is derived from an EMBL/GenBank/DDBJ whole genome shotgun (WGS) entry which is preliminary data.</text>
</comment>
<proteinExistence type="predicted"/>
<protein>
    <submittedName>
        <fullName evidence="2">Uncharacterized protein</fullName>
    </submittedName>
</protein>
<dbReference type="Proteomes" id="UP001479436">
    <property type="component" value="Unassembled WGS sequence"/>
</dbReference>
<evidence type="ECO:0000313" key="2">
    <source>
        <dbReference type="EMBL" id="KAK9722188.1"/>
    </source>
</evidence>
<evidence type="ECO:0000313" key="3">
    <source>
        <dbReference type="Proteomes" id="UP001479436"/>
    </source>
</evidence>
<name>A0ABR2W729_9FUNG</name>
<feature type="transmembrane region" description="Helical" evidence="1">
    <location>
        <begin position="12"/>
        <end position="31"/>
    </location>
</feature>
<keyword evidence="1" id="KW-0812">Transmembrane</keyword>